<dbReference type="Proteomes" id="UP000616769">
    <property type="component" value="Unassembled WGS sequence"/>
</dbReference>
<keyword evidence="4" id="KW-0479">Metal-binding</keyword>
<comment type="caution">
    <text evidence="15">The sequence shown here is derived from an EMBL/GenBank/DDBJ whole genome shotgun (WGS) entry which is preliminary data.</text>
</comment>
<dbReference type="InterPro" id="IPR021181">
    <property type="entry name" value="Miro"/>
</dbReference>
<dbReference type="Gene3D" id="1.10.238.10">
    <property type="entry name" value="EF-hand"/>
    <property type="match status" value="2"/>
</dbReference>
<organism evidence="15 16">
    <name type="scientific">Sarcoptes scabiei</name>
    <name type="common">Itch mite</name>
    <name type="synonym">Acarus scabiei</name>
    <dbReference type="NCBI Taxonomy" id="52283"/>
    <lineage>
        <taxon>Eukaryota</taxon>
        <taxon>Metazoa</taxon>
        <taxon>Ecdysozoa</taxon>
        <taxon>Arthropoda</taxon>
        <taxon>Chelicerata</taxon>
        <taxon>Arachnida</taxon>
        <taxon>Acari</taxon>
        <taxon>Acariformes</taxon>
        <taxon>Sarcoptiformes</taxon>
        <taxon>Astigmata</taxon>
        <taxon>Psoroptidia</taxon>
        <taxon>Sarcoptoidea</taxon>
        <taxon>Sarcoptidae</taxon>
        <taxon>Sarcoptinae</taxon>
        <taxon>Sarcoptes</taxon>
    </lineage>
</organism>
<dbReference type="InterPro" id="IPR002048">
    <property type="entry name" value="EF_hand_dom"/>
</dbReference>
<dbReference type="VEuPathDB" id="VectorBase:SSCA006487"/>
<dbReference type="PRINTS" id="PR00449">
    <property type="entry name" value="RASTRNSFRMNG"/>
</dbReference>
<dbReference type="PIRSF" id="PIRSF037488">
    <property type="entry name" value="Mt_Rho_GTPase"/>
    <property type="match status" value="1"/>
</dbReference>
<keyword evidence="11 14" id="KW-0496">Mitochondrion</keyword>
<dbReference type="PROSITE" id="PS51423">
    <property type="entry name" value="MIRO"/>
    <property type="match status" value="1"/>
</dbReference>
<comment type="similarity">
    <text evidence="2 14">Belongs to the mitochondrial Rho GTPase family.</text>
</comment>
<proteinExistence type="inferred from homology"/>
<dbReference type="GO" id="GO:0005525">
    <property type="term" value="F:GTP binding"/>
    <property type="evidence" value="ECO:0007669"/>
    <property type="project" value="UniProtKB-KW"/>
</dbReference>
<keyword evidence="5" id="KW-0677">Repeat</keyword>
<evidence type="ECO:0000313" key="16">
    <source>
        <dbReference type="Proteomes" id="UP000616769"/>
    </source>
</evidence>
<dbReference type="AlphaFoldDB" id="A0A131ZY03"/>
<keyword evidence="13 14" id="KW-0472">Membrane</keyword>
<keyword evidence="9 14" id="KW-0106">Calcium</keyword>
<evidence type="ECO:0000256" key="3">
    <source>
        <dbReference type="ARBA" id="ARBA00022692"/>
    </source>
</evidence>
<dbReference type="GO" id="GO:0005509">
    <property type="term" value="F:calcium ion binding"/>
    <property type="evidence" value="ECO:0007669"/>
    <property type="project" value="InterPro"/>
</dbReference>
<keyword evidence="3" id="KW-0812">Transmembrane</keyword>
<evidence type="ECO:0000256" key="1">
    <source>
        <dbReference type="ARBA" id="ARBA00004200"/>
    </source>
</evidence>
<dbReference type="GO" id="GO:0003924">
    <property type="term" value="F:GTPase activity"/>
    <property type="evidence" value="ECO:0007669"/>
    <property type="project" value="InterPro"/>
</dbReference>
<evidence type="ECO:0000256" key="4">
    <source>
        <dbReference type="ARBA" id="ARBA00022723"/>
    </source>
</evidence>
<dbReference type="SUPFAM" id="SSF52540">
    <property type="entry name" value="P-loop containing nucleoside triphosphate hydrolases"/>
    <property type="match status" value="2"/>
</dbReference>
<sequence length="672" mass="77533">MNQNDQIVRILLVGDSGVGKTSMIYSLVFEEFHESVPAKIHEISIPGEITPANIPTVIVDYSAQTQTEIELIDEIKKASVICVVYSVEDDATIQKISTYWLPNIRKALGENHHVPVILVGNKSDAVECSSIDSVLHFLHQYKEIEISAECSAKTFDNLIEIFYYAQKSVLHPLTPIYYQEENTISDQCMVALKRIFKICDQDNDGILNDLELNNFQVYSFGSYLLSQTFDDIKYILKSMIPDGVSENGITFSGFIKLLTFFIQRGHHELIWIILRKFGYNNHLGLDDQYLNPDIKIPEDCFIELSSRGYSFLSDTFKKFDKDNDGALSPNELNELFSCCDAPPKWSSECDYRYCVHTNEKSWLSLQGFLSIWTILYQRFNVMFYFYFILSRIDSLQSYFSYTVIKDNRLDLHEKQTPRNVFLCHLIGPKGCGKSSFMRRFLHHNIKINNNNNHPQQHQLNQKNQSFKNSNHDDNEPKNIMAINYNDFVVNKITIYAEDKYLIIKEIDILVSNQTLKQAELFCDVCCLMYDQSNNSSFAIIASVFNKYFQDSKLPILLVASKKDLPIVRQQFPIQPEEFCVLNKLTPLHKFSSISFENQSSREALEVYEKLVTMAAYPSLNKLVHLLLSKPVSSWMAKNLQFLPHENTYFRVGIGVATLAIISVFILRFFRPN</sequence>
<evidence type="ECO:0000256" key="14">
    <source>
        <dbReference type="PIRNR" id="PIRNR037488"/>
    </source>
</evidence>
<evidence type="ECO:0000256" key="11">
    <source>
        <dbReference type="ARBA" id="ARBA00023128"/>
    </source>
</evidence>
<evidence type="ECO:0000256" key="9">
    <source>
        <dbReference type="ARBA" id="ARBA00022837"/>
    </source>
</evidence>
<accession>A0A131ZY03</accession>
<evidence type="ECO:0000256" key="10">
    <source>
        <dbReference type="ARBA" id="ARBA00022989"/>
    </source>
</evidence>
<evidence type="ECO:0000256" key="7">
    <source>
        <dbReference type="ARBA" id="ARBA00022787"/>
    </source>
</evidence>
<reference evidence="15 16" key="1">
    <citation type="journal article" date="2015" name="Parasit. Vectors">
        <title>Draft genome of the scabies mite.</title>
        <authorList>
            <person name="Rider S.D.Jr."/>
            <person name="Morgan M.S."/>
            <person name="Arlian L.G."/>
        </authorList>
    </citation>
    <scope>NUCLEOTIDE SEQUENCE [LARGE SCALE GENOMIC DNA]</scope>
    <source>
        <strain evidence="15">Arlian Lab</strain>
    </source>
</reference>
<dbReference type="GO" id="GO:0005741">
    <property type="term" value="C:mitochondrial outer membrane"/>
    <property type="evidence" value="ECO:0007669"/>
    <property type="project" value="UniProtKB-SubCell"/>
</dbReference>
<dbReference type="Gene3D" id="3.40.50.300">
    <property type="entry name" value="P-loop containing nucleotide triphosphate hydrolases"/>
    <property type="match status" value="2"/>
</dbReference>
<dbReference type="SMART" id="SM00174">
    <property type="entry name" value="RHO"/>
    <property type="match status" value="1"/>
</dbReference>
<dbReference type="EMBL" id="JXLN01005493">
    <property type="protein sequence ID" value="KPM03574.1"/>
    <property type="molecule type" value="Genomic_DNA"/>
</dbReference>
<dbReference type="InterPro" id="IPR020860">
    <property type="entry name" value="MIRO_dom"/>
</dbReference>
<keyword evidence="6 14" id="KW-0547">Nucleotide-binding</keyword>
<dbReference type="EC" id="3.6.5.-" evidence="14"/>
<dbReference type="FunFam" id="1.10.238.10:FF:000011">
    <property type="entry name" value="Mitochondrial Rho GTPase"/>
    <property type="match status" value="1"/>
</dbReference>
<dbReference type="FunFam" id="3.40.50.300:FF:000170">
    <property type="entry name" value="Mitochondrial Rho GTPase"/>
    <property type="match status" value="1"/>
</dbReference>
<evidence type="ECO:0000256" key="5">
    <source>
        <dbReference type="ARBA" id="ARBA00022737"/>
    </source>
</evidence>
<dbReference type="InterPro" id="IPR011992">
    <property type="entry name" value="EF-hand-dom_pair"/>
</dbReference>
<dbReference type="Pfam" id="PF13202">
    <property type="entry name" value="EF-hand_5"/>
    <property type="match status" value="1"/>
</dbReference>
<comment type="subcellular location">
    <subcellularLocation>
        <location evidence="1 14">Mitochondrion outer membrane</location>
        <topology evidence="1 14">Single-pass type IV membrane protein</topology>
    </subcellularLocation>
</comment>
<keyword evidence="10" id="KW-1133">Transmembrane helix</keyword>
<dbReference type="PANTHER" id="PTHR46819">
    <property type="entry name" value="EF-HAND CALCIUM-BINDING DOMAIN-CONTAINING PROTEIN 7"/>
    <property type="match status" value="1"/>
</dbReference>
<evidence type="ECO:0000256" key="12">
    <source>
        <dbReference type="ARBA" id="ARBA00023134"/>
    </source>
</evidence>
<dbReference type="InterPro" id="IPR027417">
    <property type="entry name" value="P-loop_NTPase"/>
</dbReference>
<evidence type="ECO:0000256" key="6">
    <source>
        <dbReference type="ARBA" id="ARBA00022741"/>
    </source>
</evidence>
<dbReference type="GO" id="GO:0007005">
    <property type="term" value="P:mitochondrion organization"/>
    <property type="evidence" value="ECO:0007669"/>
    <property type="project" value="InterPro"/>
</dbReference>
<dbReference type="Pfam" id="PF08356">
    <property type="entry name" value="EF_assoc_2"/>
    <property type="match status" value="1"/>
</dbReference>
<dbReference type="SUPFAM" id="SSF47473">
    <property type="entry name" value="EF-hand"/>
    <property type="match status" value="1"/>
</dbReference>
<evidence type="ECO:0000256" key="2">
    <source>
        <dbReference type="ARBA" id="ARBA00007981"/>
    </source>
</evidence>
<dbReference type="SMART" id="SM00054">
    <property type="entry name" value="EFh"/>
    <property type="match status" value="2"/>
</dbReference>
<protein>
    <recommendedName>
        <fullName evidence="14">Mitochondrial Rho GTPase</fullName>
        <ecNumber evidence="14">3.6.5.-</ecNumber>
    </recommendedName>
</protein>
<dbReference type="PROSITE" id="PS51419">
    <property type="entry name" value="RAB"/>
    <property type="match status" value="1"/>
</dbReference>
<dbReference type="InterPro" id="IPR018247">
    <property type="entry name" value="EF_Hand_1_Ca_BS"/>
</dbReference>
<dbReference type="PROSITE" id="PS50222">
    <property type="entry name" value="EF_HAND_2"/>
    <property type="match status" value="1"/>
</dbReference>
<evidence type="ECO:0000313" key="15">
    <source>
        <dbReference type="EMBL" id="KPM03574.1"/>
    </source>
</evidence>
<dbReference type="PANTHER" id="PTHR46819:SF1">
    <property type="entry name" value="EF-HAND CALCIUM-BINDING DOMAIN-CONTAINING PROTEIN 7"/>
    <property type="match status" value="1"/>
</dbReference>
<keyword evidence="8 14" id="KW-0378">Hydrolase</keyword>
<dbReference type="OrthoDB" id="10020961at2759"/>
<keyword evidence="12 14" id="KW-0342">GTP-binding</keyword>
<dbReference type="SMART" id="SM00175">
    <property type="entry name" value="RAB"/>
    <property type="match status" value="1"/>
</dbReference>
<evidence type="ECO:0000256" key="13">
    <source>
        <dbReference type="ARBA" id="ARBA00023136"/>
    </source>
</evidence>
<comment type="function">
    <text evidence="14">Mitochondrial GTPase involved in mitochondrial trafficking. Probably involved in control of anterograde transport of mitochondria and their subcellular distribution.</text>
</comment>
<dbReference type="InterPro" id="IPR001806">
    <property type="entry name" value="Small_GTPase"/>
</dbReference>
<gene>
    <name evidence="15" type="ORF">QR98_0020070</name>
</gene>
<dbReference type="InterPro" id="IPR013567">
    <property type="entry name" value="EF_hand_assoc_2"/>
</dbReference>
<keyword evidence="7 14" id="KW-1000">Mitochondrion outer membrane</keyword>
<dbReference type="PROSITE" id="PS00018">
    <property type="entry name" value="EF_HAND_1"/>
    <property type="match status" value="2"/>
</dbReference>
<dbReference type="InterPro" id="IPR052266">
    <property type="entry name" value="Miro-EF-hand_domain"/>
</dbReference>
<dbReference type="Pfam" id="PF00071">
    <property type="entry name" value="Ras"/>
    <property type="match status" value="1"/>
</dbReference>
<evidence type="ECO:0000256" key="8">
    <source>
        <dbReference type="ARBA" id="ARBA00022801"/>
    </source>
</evidence>
<name>A0A131ZY03_SARSC</name>